<feature type="region of interest" description="Disordered" evidence="3">
    <location>
        <begin position="422"/>
        <end position="444"/>
    </location>
</feature>
<dbReference type="InterPro" id="IPR001680">
    <property type="entry name" value="WD40_rpt"/>
</dbReference>
<name>A0A9Q9EG95_9PEZI</name>
<feature type="compositionally biased region" description="Low complexity" evidence="3">
    <location>
        <begin position="539"/>
        <end position="566"/>
    </location>
</feature>
<evidence type="ECO:0000256" key="3">
    <source>
        <dbReference type="SAM" id="MobiDB-lite"/>
    </source>
</evidence>
<dbReference type="PANTHER" id="PTHR19857:SF8">
    <property type="entry name" value="ANGIO-ASSOCIATED MIGRATORY CELL PROTEIN"/>
    <property type="match status" value="1"/>
</dbReference>
<feature type="region of interest" description="Disordered" evidence="3">
    <location>
        <begin position="539"/>
        <end position="582"/>
    </location>
</feature>
<keyword evidence="2" id="KW-0677">Repeat</keyword>
<evidence type="ECO:0000313" key="5">
    <source>
        <dbReference type="Proteomes" id="UP001056384"/>
    </source>
</evidence>
<dbReference type="InterPro" id="IPR015943">
    <property type="entry name" value="WD40/YVTN_repeat-like_dom_sf"/>
</dbReference>
<dbReference type="SMART" id="SM00320">
    <property type="entry name" value="WD40"/>
    <property type="match status" value="6"/>
</dbReference>
<dbReference type="Gene3D" id="2.130.10.10">
    <property type="entry name" value="YVTN repeat-like/Quinoprotein amine dehydrogenase"/>
    <property type="match status" value="2"/>
</dbReference>
<feature type="region of interest" description="Disordered" evidence="3">
    <location>
        <begin position="491"/>
        <end position="523"/>
    </location>
</feature>
<feature type="region of interest" description="Disordered" evidence="3">
    <location>
        <begin position="733"/>
        <end position="756"/>
    </location>
</feature>
<feature type="compositionally biased region" description="Basic residues" evidence="3">
    <location>
        <begin position="500"/>
        <end position="512"/>
    </location>
</feature>
<feature type="region of interest" description="Disordered" evidence="3">
    <location>
        <begin position="657"/>
        <end position="686"/>
    </location>
</feature>
<dbReference type="Proteomes" id="UP001056384">
    <property type="component" value="Chromosome 1"/>
</dbReference>
<protein>
    <submittedName>
        <fullName evidence="4">WD40/YVTN repeat-like-containing domain superfamily</fullName>
    </submittedName>
</protein>
<dbReference type="InterPro" id="IPR036322">
    <property type="entry name" value="WD40_repeat_dom_sf"/>
</dbReference>
<accession>A0A9Q9EG95</accession>
<dbReference type="AlphaFoldDB" id="A0A9Q9EG95"/>
<reference evidence="4" key="1">
    <citation type="submission" date="2022-06" db="EMBL/GenBank/DDBJ databases">
        <title>Complete genome sequences of two strains of the flax pathogen Septoria linicola.</title>
        <authorList>
            <person name="Lapalu N."/>
            <person name="Simon A."/>
            <person name="Demenou B."/>
            <person name="Paumier D."/>
            <person name="Guillot M.-P."/>
            <person name="Gout L."/>
            <person name="Valade R."/>
        </authorList>
    </citation>
    <scope>NUCLEOTIDE SEQUENCE</scope>
    <source>
        <strain evidence="4">SE15195</strain>
    </source>
</reference>
<proteinExistence type="predicted"/>
<keyword evidence="5" id="KW-1185">Reference proteome</keyword>
<dbReference type="EMBL" id="CP099418">
    <property type="protein sequence ID" value="USW48542.1"/>
    <property type="molecule type" value="Genomic_DNA"/>
</dbReference>
<organism evidence="4 5">
    <name type="scientific">Septoria linicola</name>
    <dbReference type="NCBI Taxonomy" id="215465"/>
    <lineage>
        <taxon>Eukaryota</taxon>
        <taxon>Fungi</taxon>
        <taxon>Dikarya</taxon>
        <taxon>Ascomycota</taxon>
        <taxon>Pezizomycotina</taxon>
        <taxon>Dothideomycetes</taxon>
        <taxon>Dothideomycetidae</taxon>
        <taxon>Mycosphaerellales</taxon>
        <taxon>Mycosphaerellaceae</taxon>
        <taxon>Septoria</taxon>
    </lineage>
</organism>
<dbReference type="InterPro" id="IPR051179">
    <property type="entry name" value="WD_repeat_multifunction"/>
</dbReference>
<evidence type="ECO:0000313" key="4">
    <source>
        <dbReference type="EMBL" id="USW48542.1"/>
    </source>
</evidence>
<dbReference type="OrthoDB" id="5362656at2759"/>
<evidence type="ECO:0000256" key="2">
    <source>
        <dbReference type="ARBA" id="ARBA00022737"/>
    </source>
</evidence>
<dbReference type="SUPFAM" id="SSF50978">
    <property type="entry name" value="WD40 repeat-like"/>
    <property type="match status" value="1"/>
</dbReference>
<keyword evidence="1" id="KW-0853">WD repeat</keyword>
<dbReference type="PANTHER" id="PTHR19857">
    <property type="entry name" value="MITOCHONDRIAL DIVISION PROTEIN 1-RELATED"/>
    <property type="match status" value="1"/>
</dbReference>
<gene>
    <name evidence="4" type="ORF">Slin15195_G018610</name>
</gene>
<sequence>MPTSRSIPTRVPLTKLLGDEHAKFAIPDGQHLLIVTPRHVFAWDTRGIRSVFQSSRSGVVAAKEATDGSGILAVASKDVVVLHDTKRGKEQSWGLNAPEEEIRHLEYSNDAKSLYLSTTSDGTIQQYSLEHSRLLQPIQKHTSAPVALAISSTGHLMLSTSSDPPAVYLKNLAHNTAATLIQPAASTSPVCAAAFHPERPDICMLAFKDATIAAYDATRINKAGRYAAQVVGSDGEISRIQKLHRRTFAGDLTLDITNAAPPIVAAAFLPSHKLRAVTAGRDGRCRIIDFAKGGTILRTWHCKAPCTTLSVLKAESTPRLVSNHTSSSTTQRQEAGLLPNRGLIAVGLIDGRVQVYDTVGILLVEQRITSPEEKILSVQWVNGPSPCAPVTTKDGQTIHDFKLLESSGPAFSAAWEAALKPHTAQSMQRSKKSSGIGLPTSLKPLEAQSPQLPRQLTFHPDEMSASIFRQTSKSKRTSTLPSYRYHDLFSPIKSAAPRSSSHRQVSRPHRNRPQLSSQTFMRSPAMEVKLNKQRLVLSASSSASNSSTSKSASKSQLAKSSMSLKLVHQASDQAPPYHSQGRQVSFKHSAMNLGDATVVSGRRTHASMVNIAASRHLAEVIAARSKVKTKASPRTLSEMELLDTSDEDVNIWLTSEDDGISDQRPRPYKKKAGTPIQSHAAHERQKPVPLHIADSLPIDGSAAQEVAMPQFRASPSDVLASVSEDIRELFPRSSSLSPHNVTRVEQKKKGHISPQTQSKYMQPLADIEVNAANGRQPKSPWARARASKGAKVKSVRKNDFVTVLQNGDGSVDDAPLPNLTRSTSFACLTCPETKARLQAMEGEVAHLKGEVLALKAVLRRNGVDVKGLLR</sequence>
<evidence type="ECO:0000256" key="1">
    <source>
        <dbReference type="ARBA" id="ARBA00022574"/>
    </source>
</evidence>